<proteinExistence type="predicted"/>
<dbReference type="AlphaFoldDB" id="A0A1E7L507"/>
<accession>A0A1E7L507</accession>
<dbReference type="Pfam" id="PF01381">
    <property type="entry name" value="HTH_3"/>
    <property type="match status" value="1"/>
</dbReference>
<dbReference type="PROSITE" id="PS50943">
    <property type="entry name" value="HTH_CROC1"/>
    <property type="match status" value="1"/>
</dbReference>
<evidence type="ECO:0000313" key="3">
    <source>
        <dbReference type="Proteomes" id="UP000176005"/>
    </source>
</evidence>
<dbReference type="Proteomes" id="UP000176005">
    <property type="component" value="Unassembled WGS sequence"/>
</dbReference>
<name>A0A1E7L507_9ACTN</name>
<dbReference type="Gene3D" id="1.10.260.40">
    <property type="entry name" value="lambda repressor-like DNA-binding domains"/>
    <property type="match status" value="1"/>
</dbReference>
<evidence type="ECO:0000259" key="1">
    <source>
        <dbReference type="PROSITE" id="PS50943"/>
    </source>
</evidence>
<dbReference type="SMART" id="SM00530">
    <property type="entry name" value="HTH_XRE"/>
    <property type="match status" value="1"/>
</dbReference>
<sequence length="407" mass="43178">MGTQSACIGRGVGMDTGVGRRIAYWRELRGLTQADFGRLMGQSRRWVQDLEGGQRQSDPRLSVLARAAEVLRIPLERLVADTANSRPAAALPPAVAALADSLHAPASGTVVRIAELRRRVEYCYQAWASAHYVAAARDLPGVIADARSTADESPEGGLLLSRAYQLAASLLFKFGAVAHVPGVLAADRALAAASACGDPVMIGSAARRVARGLIHQQRHTAAAEYATATANTLRPELEQAGTAGLSTLGMLYLVAAVGFSNNDRSPQTVAIAEERLAEAGEVAERQGPVRTDVTGFGATNVALHEVDVLLRLDDAWSAVEAAQRIAPEAVKPLSKERQARHLVTTARAHALTRNREAAVRDLLEAERLAPEEVRRPAVASFVGELVELVPSPGPELTGLARRCGVMA</sequence>
<feature type="domain" description="HTH cro/C1-type" evidence="1">
    <location>
        <begin position="22"/>
        <end position="78"/>
    </location>
</feature>
<evidence type="ECO:0000313" key="2">
    <source>
        <dbReference type="EMBL" id="OEV11093.1"/>
    </source>
</evidence>
<gene>
    <name evidence="2" type="ORF">AN218_14525</name>
</gene>
<dbReference type="InterPro" id="IPR001387">
    <property type="entry name" value="Cro/C1-type_HTH"/>
</dbReference>
<organism evidence="2 3">
    <name type="scientific">Streptomyces nanshensis</name>
    <dbReference type="NCBI Taxonomy" id="518642"/>
    <lineage>
        <taxon>Bacteria</taxon>
        <taxon>Bacillati</taxon>
        <taxon>Actinomycetota</taxon>
        <taxon>Actinomycetes</taxon>
        <taxon>Kitasatosporales</taxon>
        <taxon>Streptomycetaceae</taxon>
        <taxon>Streptomyces</taxon>
    </lineage>
</organism>
<keyword evidence="3" id="KW-1185">Reference proteome</keyword>
<dbReference type="SUPFAM" id="SSF47413">
    <property type="entry name" value="lambda repressor-like DNA-binding domains"/>
    <property type="match status" value="1"/>
</dbReference>
<dbReference type="CDD" id="cd00093">
    <property type="entry name" value="HTH_XRE"/>
    <property type="match status" value="1"/>
</dbReference>
<dbReference type="GO" id="GO:0003677">
    <property type="term" value="F:DNA binding"/>
    <property type="evidence" value="ECO:0007669"/>
    <property type="project" value="InterPro"/>
</dbReference>
<reference evidence="2 3" key="1">
    <citation type="journal article" date="2016" name="Front. Microbiol.">
        <title>Comparative Genomics Analysis of Streptomyces Species Reveals Their Adaptation to the Marine Environment and Their Diversity at the Genomic Level.</title>
        <authorList>
            <person name="Tian X."/>
            <person name="Zhang Z."/>
            <person name="Yang T."/>
            <person name="Chen M."/>
            <person name="Li J."/>
            <person name="Chen F."/>
            <person name="Yang J."/>
            <person name="Li W."/>
            <person name="Zhang B."/>
            <person name="Zhang Z."/>
            <person name="Wu J."/>
            <person name="Zhang C."/>
            <person name="Long L."/>
            <person name="Xiao J."/>
        </authorList>
    </citation>
    <scope>NUCLEOTIDE SEQUENCE [LARGE SCALE GENOMIC DNA]</scope>
    <source>
        <strain evidence="2 3">SCSIO 10429</strain>
    </source>
</reference>
<dbReference type="PATRIC" id="fig|518642.10.peg.3230"/>
<dbReference type="EMBL" id="LJGW01000249">
    <property type="protein sequence ID" value="OEV11093.1"/>
    <property type="molecule type" value="Genomic_DNA"/>
</dbReference>
<comment type="caution">
    <text evidence="2">The sequence shown here is derived from an EMBL/GenBank/DDBJ whole genome shotgun (WGS) entry which is preliminary data.</text>
</comment>
<dbReference type="InterPro" id="IPR010982">
    <property type="entry name" value="Lambda_DNA-bd_dom_sf"/>
</dbReference>
<protein>
    <recommendedName>
        <fullName evidence="1">HTH cro/C1-type domain-containing protein</fullName>
    </recommendedName>
</protein>